<gene>
    <name evidence="2" type="ORF">KsCSTR_23050</name>
    <name evidence="1" type="ORF">kuste3812</name>
</gene>
<evidence type="ECO:0000313" key="3">
    <source>
        <dbReference type="Proteomes" id="UP000501926"/>
    </source>
</evidence>
<proteinExistence type="predicted"/>
<name>Q1Q3J0_KUEST</name>
<protein>
    <submittedName>
        <fullName evidence="1">Uncharacterized protein</fullName>
    </submittedName>
</protein>
<dbReference type="AlphaFoldDB" id="Q1Q3J0"/>
<evidence type="ECO:0000313" key="2">
    <source>
        <dbReference type="EMBL" id="QII11684.1"/>
    </source>
</evidence>
<dbReference type="EMBL" id="CT573071">
    <property type="protein sequence ID" value="CAJ74575.1"/>
    <property type="molecule type" value="Genomic_DNA"/>
</dbReference>
<reference evidence="1" key="2">
    <citation type="submission" date="2006-01" db="EMBL/GenBank/DDBJ databases">
        <authorList>
            <person name="Genoscope"/>
        </authorList>
    </citation>
    <scope>NUCLEOTIDE SEQUENCE</scope>
</reference>
<dbReference type="Proteomes" id="UP000501926">
    <property type="component" value="Chromosome"/>
</dbReference>
<dbReference type="EMBL" id="CP049055">
    <property type="protein sequence ID" value="QII11684.1"/>
    <property type="molecule type" value="Genomic_DNA"/>
</dbReference>
<reference evidence="1" key="1">
    <citation type="journal article" date="2006" name="Nature">
        <title>Deciphering the evolution and metabolism of an anammox bacterium from a community genome.</title>
        <authorList>
            <person name="Strous M."/>
            <person name="Pelletier E."/>
            <person name="Mangenot S."/>
            <person name="Rattei T."/>
            <person name="Lehner A."/>
            <person name="Taylor M.W."/>
            <person name="Horn M."/>
            <person name="Daims H."/>
            <person name="Bartol-Mavel D."/>
            <person name="Wincker P."/>
            <person name="Barbe V."/>
            <person name="Fonknechten N."/>
            <person name="Vallenet D."/>
            <person name="Segurens B."/>
            <person name="Schenowitz-Truong C."/>
            <person name="Medigue C."/>
            <person name="Collingro A."/>
            <person name="Snel B."/>
            <person name="Dutilh B.E."/>
            <person name="OpDenCamp H.J.M."/>
            <person name="vanDerDrift C."/>
            <person name="Cirpus I."/>
            <person name="vanDePas-Schoonen K.T."/>
            <person name="Harhangi H.R."/>
            <person name="vanNiftrik L."/>
            <person name="Schmid M."/>
            <person name="Keltjens J."/>
            <person name="vanDeVossenberg J."/>
            <person name="Kartal B."/>
            <person name="Meier H."/>
            <person name="Frishman D."/>
            <person name="Huynen M.A."/>
            <person name="Mewes H."/>
            <person name="Weissenbach J."/>
            <person name="Jetten M.S.M."/>
            <person name="Wagner M."/>
            <person name="LePaslier D."/>
        </authorList>
    </citation>
    <scope>NUCLEOTIDE SEQUENCE</scope>
</reference>
<sequence>MEKNFVFYKRIYSLSLCILRGKKYCGRAVFVRNWLKLYIKPYFIIG</sequence>
<organism evidence="1">
    <name type="scientific">Kuenenia stuttgartiensis</name>
    <dbReference type="NCBI Taxonomy" id="174633"/>
    <lineage>
        <taxon>Bacteria</taxon>
        <taxon>Pseudomonadati</taxon>
        <taxon>Planctomycetota</taxon>
        <taxon>Candidatus Brocadiia</taxon>
        <taxon>Candidatus Brocadiales</taxon>
        <taxon>Candidatus Brocadiaceae</taxon>
        <taxon>Candidatus Kuenenia</taxon>
    </lineage>
</organism>
<accession>Q1Q3J0</accession>
<evidence type="ECO:0000313" key="1">
    <source>
        <dbReference type="EMBL" id="CAJ74575.1"/>
    </source>
</evidence>
<reference evidence="2 3" key="3">
    <citation type="submission" date="2020-02" db="EMBL/GenBank/DDBJ databases">
        <title>Newly sequenced genome of strain CSTR1 showed variability in Candidatus Kuenenia stuttgartiensis genomes.</title>
        <authorList>
            <person name="Ding C."/>
            <person name="Adrian L."/>
        </authorList>
    </citation>
    <scope>NUCLEOTIDE SEQUENCE [LARGE SCALE GENOMIC DNA]</scope>
    <source>
        <strain evidence="2 3">CSTR1</strain>
    </source>
</reference>